<dbReference type="RefSeq" id="XP_016245413.1">
    <property type="nucleotide sequence ID" value="XM_016395557.1"/>
</dbReference>
<evidence type="ECO:0000256" key="5">
    <source>
        <dbReference type="ARBA" id="ARBA00023125"/>
    </source>
</evidence>
<dbReference type="GO" id="GO:0006261">
    <property type="term" value="P:DNA-templated DNA replication"/>
    <property type="evidence" value="ECO:0007669"/>
    <property type="project" value="InterPro"/>
</dbReference>
<evidence type="ECO:0000256" key="4">
    <source>
        <dbReference type="ARBA" id="ARBA00022705"/>
    </source>
</evidence>
<evidence type="ECO:0000256" key="7">
    <source>
        <dbReference type="ARBA" id="ARBA00032930"/>
    </source>
</evidence>
<proteinExistence type="inferred from homology"/>
<evidence type="ECO:0000256" key="1">
    <source>
        <dbReference type="ARBA" id="ARBA00004123"/>
    </source>
</evidence>
<comment type="subcellular location">
    <subcellularLocation>
        <location evidence="1">Nucleus</location>
    </subcellularLocation>
</comment>
<evidence type="ECO:0000256" key="8">
    <source>
        <dbReference type="SAM" id="MobiDB-lite"/>
    </source>
</evidence>
<keyword evidence="5" id="KW-0238">DNA-binding</keyword>
<dbReference type="GO" id="GO:0003677">
    <property type="term" value="F:DNA binding"/>
    <property type="evidence" value="ECO:0007669"/>
    <property type="project" value="UniProtKB-KW"/>
</dbReference>
<evidence type="ECO:0000256" key="3">
    <source>
        <dbReference type="ARBA" id="ARBA00016011"/>
    </source>
</evidence>
<dbReference type="Proteomes" id="UP000054466">
    <property type="component" value="Unassembled WGS sequence"/>
</dbReference>
<sequence>MEEPISTPGLPTRTYKAGANLHTEEQLLSSSPGFGTPAYPIKSRPTEVAKPFAAQLNTRTTTHSAPTVLPILLPPQTLRPVAFRTLTKKHNLTLTSSGLGLLSTFIGKFCGSGWREEGLAERVLDEIAKAWKKCGGGLLVEDGPEKKLSNILKTLEPCMSGGRLDTGKLSRSNSSVPTPNLSRAPSFTTSRPDANTDISQSSLGLSALNVEEGDSRNLGEDEEQSQLDVRSYLKVISAFDQPRLMYSTSSKSLEPVNGMASLLPPIQHKISTFRNRYHLVHQRLMRNESFQTPSFTTATRPPRLMHSASGMTTMQQAYKITPIANLLGRSGTSHLLLGMLVHSPAGDLALTDLSGSVVLDLSIARPVPEDGVWFCPGMIILVEGTYEEDGSHNSNLGSAAGVGGQIKGVFVAHTLAGPPAERRSLSLGISAGLDPGGNTHASAGAGFGWVDFLGVGSEKALGNQMRRIQRRIFRPPTALQTINVPDDDQIETEPPRRQIALLGECNLDSPRTLDAIRAILSSYNASSSGHISDLPFSIVMMGNFVSAASMSGSSKGGGSIEYKEHFDALASILSEFPLLLANTTFVFVPGDNDPWVSSFSAGASCLLPRQGLPEVFTSRVRRAFTTANTEVHGGLKETDAMKGQGIWATNPARMSLFGPLEEMVMFRDDITSRFRRTAITFPKLDGDDEEIEAAAAAASNVQSQSQDAPQSDAEEMDLDDPRNNLDRAVQDATSHVPSSGPAPSSPPSIHAARKLVKTILDQSHLSPFPLSIRPQLWDHSAALSLYPLPTALVLCDAEMPAFAISYEGCHVMNVGRLVDEFSLRRGQGGAVRGSGVARWIEYDCRSRKGEERNLRF</sequence>
<feature type="region of interest" description="Disordered" evidence="8">
    <location>
        <begin position="694"/>
        <end position="749"/>
    </location>
</feature>
<gene>
    <name evidence="10" type="ORF">PV07_08395</name>
</gene>
<accession>A0A0D2AJV7</accession>
<evidence type="ECO:0000259" key="9">
    <source>
        <dbReference type="Pfam" id="PF04042"/>
    </source>
</evidence>
<dbReference type="PANTHER" id="PTHR12708:SF0">
    <property type="entry name" value="DNA POLYMERASE EPSILON SUBUNIT 2"/>
    <property type="match status" value="1"/>
</dbReference>
<dbReference type="InterPro" id="IPR016266">
    <property type="entry name" value="POLE2"/>
</dbReference>
<dbReference type="GO" id="GO:0008622">
    <property type="term" value="C:epsilon DNA polymerase complex"/>
    <property type="evidence" value="ECO:0007669"/>
    <property type="project" value="InterPro"/>
</dbReference>
<dbReference type="GeneID" id="27347589"/>
<evidence type="ECO:0000256" key="6">
    <source>
        <dbReference type="ARBA" id="ARBA00023242"/>
    </source>
</evidence>
<keyword evidence="4" id="KW-0235">DNA replication</keyword>
<evidence type="ECO:0000313" key="10">
    <source>
        <dbReference type="EMBL" id="KIW25197.1"/>
    </source>
</evidence>
<dbReference type="InterPro" id="IPR007185">
    <property type="entry name" value="DNA_pol_a/d/e_bsu"/>
</dbReference>
<name>A0A0D2AJV7_9EURO</name>
<reference evidence="10 11" key="1">
    <citation type="submission" date="2015-01" db="EMBL/GenBank/DDBJ databases">
        <title>The Genome Sequence of Cladophialophora immunda CBS83496.</title>
        <authorList>
            <consortium name="The Broad Institute Genomics Platform"/>
            <person name="Cuomo C."/>
            <person name="de Hoog S."/>
            <person name="Gorbushina A."/>
            <person name="Stielow B."/>
            <person name="Teixiera M."/>
            <person name="Abouelleil A."/>
            <person name="Chapman S.B."/>
            <person name="Priest M."/>
            <person name="Young S.K."/>
            <person name="Wortman J."/>
            <person name="Nusbaum C."/>
            <person name="Birren B."/>
        </authorList>
    </citation>
    <scope>NUCLEOTIDE SEQUENCE [LARGE SCALE GENOMIC DNA]</scope>
    <source>
        <strain evidence="10 11">CBS 83496</strain>
    </source>
</reference>
<dbReference type="HOGENOM" id="CLU_010628_1_0_1"/>
<feature type="compositionally biased region" description="Basic and acidic residues" evidence="8">
    <location>
        <begin position="719"/>
        <end position="729"/>
    </location>
</feature>
<evidence type="ECO:0000256" key="2">
    <source>
        <dbReference type="ARBA" id="ARBA00009560"/>
    </source>
</evidence>
<organism evidence="10 11">
    <name type="scientific">Cladophialophora immunda</name>
    <dbReference type="NCBI Taxonomy" id="569365"/>
    <lineage>
        <taxon>Eukaryota</taxon>
        <taxon>Fungi</taxon>
        <taxon>Dikarya</taxon>
        <taxon>Ascomycota</taxon>
        <taxon>Pezizomycotina</taxon>
        <taxon>Eurotiomycetes</taxon>
        <taxon>Chaetothyriomycetidae</taxon>
        <taxon>Chaetothyriales</taxon>
        <taxon>Herpotrichiellaceae</taxon>
        <taxon>Cladophialophora</taxon>
    </lineage>
</organism>
<feature type="compositionally biased region" description="Polar residues" evidence="8">
    <location>
        <begin position="169"/>
        <end position="204"/>
    </location>
</feature>
<evidence type="ECO:0000313" key="11">
    <source>
        <dbReference type="Proteomes" id="UP000054466"/>
    </source>
</evidence>
<dbReference type="Pfam" id="PF04042">
    <property type="entry name" value="DNA_pol_E_B"/>
    <property type="match status" value="1"/>
</dbReference>
<dbReference type="VEuPathDB" id="FungiDB:PV07_08395"/>
<dbReference type="GO" id="GO:0042276">
    <property type="term" value="P:error-prone translesion synthesis"/>
    <property type="evidence" value="ECO:0007669"/>
    <property type="project" value="TreeGrafter"/>
</dbReference>
<keyword evidence="11" id="KW-1185">Reference proteome</keyword>
<dbReference type="EMBL" id="KN847044">
    <property type="protein sequence ID" value="KIW25197.1"/>
    <property type="molecule type" value="Genomic_DNA"/>
</dbReference>
<keyword evidence="6" id="KW-0539">Nucleus</keyword>
<feature type="domain" description="DNA polymerase alpha/delta/epsilon subunit B" evidence="9">
    <location>
        <begin position="499"/>
        <end position="803"/>
    </location>
</feature>
<feature type="region of interest" description="Disordered" evidence="8">
    <location>
        <begin position="163"/>
        <end position="206"/>
    </location>
</feature>
<dbReference type="STRING" id="569365.A0A0D2AJV7"/>
<protein>
    <recommendedName>
        <fullName evidence="3">DNA polymerase epsilon subunit B</fullName>
    </recommendedName>
    <alternativeName>
        <fullName evidence="7">DNA polymerase II subunit 2</fullName>
    </alternativeName>
</protein>
<dbReference type="PANTHER" id="PTHR12708">
    <property type="entry name" value="DNA POLYMERASE EPSILON SUBUNIT B"/>
    <property type="match status" value="1"/>
</dbReference>
<dbReference type="AlphaFoldDB" id="A0A0D2AJV7"/>
<feature type="compositionally biased region" description="Low complexity" evidence="8">
    <location>
        <begin position="694"/>
        <end position="711"/>
    </location>
</feature>
<dbReference type="OrthoDB" id="10254730at2759"/>
<comment type="similarity">
    <text evidence="2">Belongs to the DNA polymerase epsilon subunit B family.</text>
</comment>